<gene>
    <name evidence="1" type="ORF">DERF_000040</name>
</gene>
<dbReference type="AlphaFoldDB" id="A0A922L895"/>
<protein>
    <submittedName>
        <fullName evidence="1">Uncharacterized protein</fullName>
    </submittedName>
</protein>
<proteinExistence type="predicted"/>
<comment type="caution">
    <text evidence="1">The sequence shown here is derived from an EMBL/GenBank/DDBJ whole genome shotgun (WGS) entry which is preliminary data.</text>
</comment>
<organism evidence="1 2">
    <name type="scientific">Dermatophagoides farinae</name>
    <name type="common">American house dust mite</name>
    <dbReference type="NCBI Taxonomy" id="6954"/>
    <lineage>
        <taxon>Eukaryota</taxon>
        <taxon>Metazoa</taxon>
        <taxon>Ecdysozoa</taxon>
        <taxon>Arthropoda</taxon>
        <taxon>Chelicerata</taxon>
        <taxon>Arachnida</taxon>
        <taxon>Acari</taxon>
        <taxon>Acariformes</taxon>
        <taxon>Sarcoptiformes</taxon>
        <taxon>Astigmata</taxon>
        <taxon>Psoroptidia</taxon>
        <taxon>Analgoidea</taxon>
        <taxon>Pyroglyphidae</taxon>
        <taxon>Dermatophagoidinae</taxon>
        <taxon>Dermatophagoides</taxon>
    </lineage>
</organism>
<keyword evidence="2" id="KW-1185">Reference proteome</keyword>
<dbReference type="Proteomes" id="UP000790347">
    <property type="component" value="Unassembled WGS sequence"/>
</dbReference>
<reference evidence="1" key="2">
    <citation type="journal article" date="2022" name="Res Sq">
        <title>Comparative Genomics Reveals Insights into the Divergent Evolution of Astigmatic Mites and Household Pest Adaptations.</title>
        <authorList>
            <person name="Xiong Q."/>
            <person name="Wan A.T.-Y."/>
            <person name="Liu X.-Y."/>
            <person name="Fung C.S.-H."/>
            <person name="Xiao X."/>
            <person name="Malainual N."/>
            <person name="Hou J."/>
            <person name="Wang L."/>
            <person name="Wang M."/>
            <person name="Yang K."/>
            <person name="Cui Y."/>
            <person name="Leung E."/>
            <person name="Nong W."/>
            <person name="Shin S.-K."/>
            <person name="Au S."/>
            <person name="Jeong K.Y."/>
            <person name="Chew F.T."/>
            <person name="Hui J."/>
            <person name="Leung T.F."/>
            <person name="Tungtrongchitr A."/>
            <person name="Zhong N."/>
            <person name="Liu Z."/>
            <person name="Tsui S."/>
        </authorList>
    </citation>
    <scope>NUCLEOTIDE SEQUENCE</scope>
    <source>
        <strain evidence="1">Derf</strain>
        <tissue evidence="1">Whole organism</tissue>
    </source>
</reference>
<evidence type="ECO:0000313" key="2">
    <source>
        <dbReference type="Proteomes" id="UP000790347"/>
    </source>
</evidence>
<accession>A0A922L895</accession>
<evidence type="ECO:0000313" key="1">
    <source>
        <dbReference type="EMBL" id="KAH9525908.1"/>
    </source>
</evidence>
<sequence>MPKDKPDFFLVRIVAYQYRLLEMNDFVYYGHSYSLSSSSSSSSSLKMAIHSFNTPIHTIIFIHGHKSTTFNWAFV</sequence>
<dbReference type="EMBL" id="ASGP02000001">
    <property type="protein sequence ID" value="KAH9525908.1"/>
    <property type="molecule type" value="Genomic_DNA"/>
</dbReference>
<name>A0A922L895_DERFA</name>
<reference evidence="1" key="1">
    <citation type="submission" date="2013-05" db="EMBL/GenBank/DDBJ databases">
        <authorList>
            <person name="Yim A.K.Y."/>
            <person name="Chan T.F."/>
            <person name="Ji K.M."/>
            <person name="Liu X.Y."/>
            <person name="Zhou J.W."/>
            <person name="Li R.Q."/>
            <person name="Yang K.Y."/>
            <person name="Li J."/>
            <person name="Li M."/>
            <person name="Law P.T.W."/>
            <person name="Wu Y.L."/>
            <person name="Cai Z.L."/>
            <person name="Qin H."/>
            <person name="Bao Y."/>
            <person name="Leung R.K.K."/>
            <person name="Ng P.K.S."/>
            <person name="Zou J."/>
            <person name="Zhong X.J."/>
            <person name="Ran P.X."/>
            <person name="Zhong N.S."/>
            <person name="Liu Z.G."/>
            <person name="Tsui S.K.W."/>
        </authorList>
    </citation>
    <scope>NUCLEOTIDE SEQUENCE</scope>
    <source>
        <strain evidence="1">Derf</strain>
        <tissue evidence="1">Whole organism</tissue>
    </source>
</reference>